<organism evidence="7 8">
    <name type="scientific">Apiospora phragmitis</name>
    <dbReference type="NCBI Taxonomy" id="2905665"/>
    <lineage>
        <taxon>Eukaryota</taxon>
        <taxon>Fungi</taxon>
        <taxon>Dikarya</taxon>
        <taxon>Ascomycota</taxon>
        <taxon>Pezizomycotina</taxon>
        <taxon>Sordariomycetes</taxon>
        <taxon>Xylariomycetidae</taxon>
        <taxon>Amphisphaeriales</taxon>
        <taxon>Apiosporaceae</taxon>
        <taxon>Apiospora</taxon>
    </lineage>
</organism>
<dbReference type="CDD" id="cd05339">
    <property type="entry name" value="17beta-HSDXI-like_SDR_c"/>
    <property type="match status" value="1"/>
</dbReference>
<keyword evidence="8" id="KW-1185">Reference proteome</keyword>
<evidence type="ECO:0000313" key="8">
    <source>
        <dbReference type="Proteomes" id="UP001480595"/>
    </source>
</evidence>
<comment type="similarity">
    <text evidence="1 4">Belongs to the short-chain dehydrogenases/reductases (SDR) family.</text>
</comment>
<evidence type="ECO:0000256" key="3">
    <source>
        <dbReference type="ARBA" id="ARBA00023002"/>
    </source>
</evidence>
<gene>
    <name evidence="7" type="ORF">PG994_010663</name>
</gene>
<dbReference type="InterPro" id="IPR020904">
    <property type="entry name" value="Sc_DH/Rdtase_CS"/>
</dbReference>
<feature type="domain" description="Ketoreductase" evidence="6">
    <location>
        <begin position="93"/>
        <end position="270"/>
    </location>
</feature>
<dbReference type="RefSeq" id="XP_066711182.1">
    <property type="nucleotide sequence ID" value="XM_066862072.1"/>
</dbReference>
<name>A0ABR1TT87_9PEZI</name>
<dbReference type="SMART" id="SM00822">
    <property type="entry name" value="PKS_KR"/>
    <property type="match status" value="1"/>
</dbReference>
<dbReference type="GeneID" id="92095135"/>
<dbReference type="InterPro" id="IPR036291">
    <property type="entry name" value="NAD(P)-bd_dom_sf"/>
</dbReference>
<dbReference type="Proteomes" id="UP001480595">
    <property type="component" value="Unassembled WGS sequence"/>
</dbReference>
<dbReference type="Gene3D" id="3.40.50.720">
    <property type="entry name" value="NAD(P)-binding Rossmann-like Domain"/>
    <property type="match status" value="1"/>
</dbReference>
<dbReference type="SUPFAM" id="SSF51735">
    <property type="entry name" value="NAD(P)-binding Rossmann-fold domains"/>
    <property type="match status" value="1"/>
</dbReference>
<dbReference type="PRINTS" id="PR00081">
    <property type="entry name" value="GDHRDH"/>
</dbReference>
<keyword evidence="3" id="KW-0560">Oxidoreductase</keyword>
<dbReference type="PANTHER" id="PTHR24322">
    <property type="entry name" value="PKSB"/>
    <property type="match status" value="1"/>
</dbReference>
<dbReference type="PROSITE" id="PS00061">
    <property type="entry name" value="ADH_SHORT"/>
    <property type="match status" value="1"/>
</dbReference>
<evidence type="ECO:0000313" key="7">
    <source>
        <dbReference type="EMBL" id="KAK8048933.1"/>
    </source>
</evidence>
<dbReference type="Pfam" id="PF00106">
    <property type="entry name" value="adh_short"/>
    <property type="match status" value="1"/>
</dbReference>
<feature type="compositionally biased region" description="Polar residues" evidence="5">
    <location>
        <begin position="346"/>
        <end position="360"/>
    </location>
</feature>
<sequence length="399" mass="43183">MPVHNGWLPREGLTADPIFSLLGKTVLNPACLLPLVLAARYTKRGEDLSILHPLAFSRLKTLLYVGMAKWLSAKFSERVVNNFASDTYDWPNEIAVVTGGAGGIGGHVVRLLAERGVKVVVLDIQPMSFETGPEVHYYKCDLTSVANIKEVAAKVRADVGDPTILMNNAGIARGKTILGTTERDLKLTFDVNVFAHFYTAHEFLPAMVRRDHGMVVTVASYAAWLTVPNMVDYGASKAAAASFHEGLAAELQTRYGAPRVRTVLVNQGYTKTALFTGYHNEAPFLVPALEPESVADAIAAQIFTGRSGQIITPAFGTALQMLRPCRTGTATGCGPRARTLCPTSAGARSSRTPTSTTKAATRSRPRPREAPYLCPKRNRRAGKEKTQRGSVETGFVRPT</sequence>
<evidence type="ECO:0000256" key="5">
    <source>
        <dbReference type="SAM" id="MobiDB-lite"/>
    </source>
</evidence>
<dbReference type="InterPro" id="IPR002347">
    <property type="entry name" value="SDR_fam"/>
</dbReference>
<comment type="caution">
    <text evidence="7">The sequence shown here is derived from an EMBL/GenBank/DDBJ whole genome shotgun (WGS) entry which is preliminary data.</text>
</comment>
<evidence type="ECO:0000256" key="2">
    <source>
        <dbReference type="ARBA" id="ARBA00022857"/>
    </source>
</evidence>
<feature type="region of interest" description="Disordered" evidence="5">
    <location>
        <begin position="333"/>
        <end position="399"/>
    </location>
</feature>
<proteinExistence type="inferred from homology"/>
<evidence type="ECO:0000256" key="1">
    <source>
        <dbReference type="ARBA" id="ARBA00006484"/>
    </source>
</evidence>
<accession>A0ABR1TT87</accession>
<dbReference type="EMBL" id="JAQQWL010000011">
    <property type="protein sequence ID" value="KAK8048933.1"/>
    <property type="molecule type" value="Genomic_DNA"/>
</dbReference>
<evidence type="ECO:0000259" key="6">
    <source>
        <dbReference type="SMART" id="SM00822"/>
    </source>
</evidence>
<dbReference type="PANTHER" id="PTHR24322:SF736">
    <property type="entry name" value="RETINOL DEHYDROGENASE 10"/>
    <property type="match status" value="1"/>
</dbReference>
<evidence type="ECO:0000256" key="4">
    <source>
        <dbReference type="RuleBase" id="RU000363"/>
    </source>
</evidence>
<dbReference type="InterPro" id="IPR057326">
    <property type="entry name" value="KR_dom"/>
</dbReference>
<dbReference type="PRINTS" id="PR00080">
    <property type="entry name" value="SDRFAMILY"/>
</dbReference>
<reference evidence="7 8" key="1">
    <citation type="submission" date="2023-01" db="EMBL/GenBank/DDBJ databases">
        <title>Analysis of 21 Apiospora genomes using comparative genomics revels a genus with tremendous synthesis potential of carbohydrate active enzymes and secondary metabolites.</title>
        <authorList>
            <person name="Sorensen T."/>
        </authorList>
    </citation>
    <scope>NUCLEOTIDE SEQUENCE [LARGE SCALE GENOMIC DNA]</scope>
    <source>
        <strain evidence="7 8">CBS 135458</strain>
    </source>
</reference>
<keyword evidence="2" id="KW-0521">NADP</keyword>
<protein>
    <submittedName>
        <fullName evidence="7">Dehydrogenase RED2</fullName>
    </submittedName>
</protein>